<accession>A0A328F8V4</accession>
<evidence type="ECO:0000313" key="3">
    <source>
        <dbReference type="Proteomes" id="UP000248798"/>
    </source>
</evidence>
<evidence type="ECO:0000313" key="2">
    <source>
        <dbReference type="EMBL" id="RAL99831.1"/>
    </source>
</evidence>
<reference evidence="2 3" key="1">
    <citation type="submission" date="2018-06" db="EMBL/GenBank/DDBJ databases">
        <title>Complete Genome Sequence of Desulfobacter hydrogenophilus (DSM3380).</title>
        <authorList>
            <person name="Marietou A."/>
            <person name="Schreiber L."/>
            <person name="Marshall I."/>
            <person name="Jorgensen B."/>
        </authorList>
    </citation>
    <scope>NUCLEOTIDE SEQUENCE [LARGE SCALE GENOMIC DNA]</scope>
    <source>
        <strain evidence="2 3">DSM 3380</strain>
    </source>
</reference>
<evidence type="ECO:0000313" key="1">
    <source>
        <dbReference type="EMBL" id="QBH12860.1"/>
    </source>
</evidence>
<evidence type="ECO:0000313" key="4">
    <source>
        <dbReference type="Proteomes" id="UP000293902"/>
    </source>
</evidence>
<dbReference type="GO" id="GO:0004803">
    <property type="term" value="F:transposase activity"/>
    <property type="evidence" value="ECO:0007669"/>
    <property type="project" value="InterPro"/>
</dbReference>
<organism evidence="2 3">
    <name type="scientific">Desulfobacter hydrogenophilus</name>
    <dbReference type="NCBI Taxonomy" id="2291"/>
    <lineage>
        <taxon>Bacteria</taxon>
        <taxon>Pseudomonadati</taxon>
        <taxon>Thermodesulfobacteriota</taxon>
        <taxon>Desulfobacteria</taxon>
        <taxon>Desulfobacterales</taxon>
        <taxon>Desulfobacteraceae</taxon>
        <taxon>Desulfobacter</taxon>
    </lineage>
</organism>
<dbReference type="EMBL" id="CP036313">
    <property type="protein sequence ID" value="QBH12860.1"/>
    <property type="molecule type" value="Genomic_DNA"/>
</dbReference>
<dbReference type="Gene3D" id="3.30.70.1290">
    <property type="entry name" value="Transposase IS200-like"/>
    <property type="match status" value="1"/>
</dbReference>
<dbReference type="Proteomes" id="UP000248798">
    <property type="component" value="Unassembled WGS sequence"/>
</dbReference>
<dbReference type="GO" id="GO:0006313">
    <property type="term" value="P:DNA transposition"/>
    <property type="evidence" value="ECO:0007669"/>
    <property type="project" value="InterPro"/>
</dbReference>
<dbReference type="EMBL" id="QLNI01000098">
    <property type="protein sequence ID" value="RAL99831.1"/>
    <property type="molecule type" value="Genomic_DNA"/>
</dbReference>
<sequence length="163" mass="19321">MQVVAGQTAQEYYMRKKRKGAYWEDRYHATAIQSDSHFIKCLVYIDMNMVQAEVVSHPSECRWSGFNEIQKPKMRYTIINYKHLCNRRGTRSLDMLKKAHRQWINESIKQDKLIRDEKWSQSIAVGEQKYVESIKMQLGVKAKLRKIHENEGSFELHEDQAPT</sequence>
<name>A0A328F8V4_9BACT</name>
<dbReference type="RefSeq" id="WP_111960801.1">
    <property type="nucleotide sequence ID" value="NZ_CP036313.1"/>
</dbReference>
<dbReference type="Proteomes" id="UP000293902">
    <property type="component" value="Chromosome"/>
</dbReference>
<dbReference type="OrthoDB" id="5417118at2"/>
<dbReference type="InterPro" id="IPR036515">
    <property type="entry name" value="Transposase_17_sf"/>
</dbReference>
<keyword evidence="4" id="KW-1185">Reference proteome</keyword>
<proteinExistence type="predicted"/>
<dbReference type="SUPFAM" id="SSF143422">
    <property type="entry name" value="Transposase IS200-like"/>
    <property type="match status" value="1"/>
</dbReference>
<dbReference type="AlphaFoldDB" id="A0A328F8V4"/>
<gene>
    <name evidence="2" type="ORF">DO021_22360</name>
    <name evidence="1" type="ORF">EYB58_07995</name>
</gene>
<evidence type="ECO:0008006" key="5">
    <source>
        <dbReference type="Google" id="ProtNLM"/>
    </source>
</evidence>
<dbReference type="PANTHER" id="PTHR34322:SF2">
    <property type="entry name" value="TRANSPOSASE IS200-LIKE DOMAIN-CONTAINING PROTEIN"/>
    <property type="match status" value="1"/>
</dbReference>
<reference evidence="1 4" key="2">
    <citation type="submission" date="2019-02" db="EMBL/GenBank/DDBJ databases">
        <title>Complete genome sequence of Desulfobacter hydrogenophilus AcRS1.</title>
        <authorList>
            <person name="Marietou A."/>
            <person name="Lund M.B."/>
            <person name="Marshall I.P.G."/>
            <person name="Schreiber L."/>
            <person name="Jorgensen B."/>
        </authorList>
    </citation>
    <scope>NUCLEOTIDE SEQUENCE [LARGE SCALE GENOMIC DNA]</scope>
    <source>
        <strain evidence="1 4">AcRS1</strain>
    </source>
</reference>
<dbReference type="PANTHER" id="PTHR34322">
    <property type="entry name" value="TRANSPOSASE, Y1_TNP DOMAIN-CONTAINING"/>
    <property type="match status" value="1"/>
</dbReference>
<protein>
    <recommendedName>
        <fullName evidence="5">Transposase</fullName>
    </recommendedName>
</protein>
<dbReference type="GO" id="GO:0003677">
    <property type="term" value="F:DNA binding"/>
    <property type="evidence" value="ECO:0007669"/>
    <property type="project" value="InterPro"/>
</dbReference>